<feature type="region of interest" description="Disordered" evidence="1">
    <location>
        <begin position="126"/>
        <end position="148"/>
    </location>
</feature>
<keyword evidence="4" id="KW-1185">Reference proteome</keyword>
<accession>A0A1D9M960</accession>
<reference evidence="3 4" key="1">
    <citation type="submission" date="2016-10" db="EMBL/GenBank/DDBJ databases">
        <title>Rhodobacter sp. LPB0142, isolated from sea water.</title>
        <authorList>
            <person name="Kim E."/>
            <person name="Yi H."/>
        </authorList>
    </citation>
    <scope>NUCLEOTIDE SEQUENCE [LARGE SCALE GENOMIC DNA]</scope>
    <source>
        <strain evidence="3 4">LPB0142</strain>
    </source>
</reference>
<feature type="transmembrane region" description="Helical" evidence="2">
    <location>
        <begin position="26"/>
        <end position="48"/>
    </location>
</feature>
<proteinExistence type="predicted"/>
<dbReference type="Pfam" id="PF05656">
    <property type="entry name" value="DUF805"/>
    <property type="match status" value="1"/>
</dbReference>
<dbReference type="PANTHER" id="PTHR34980:SF2">
    <property type="entry name" value="INNER MEMBRANE PROTEIN YHAH-RELATED"/>
    <property type="match status" value="1"/>
</dbReference>
<feature type="transmembrane region" description="Helical" evidence="2">
    <location>
        <begin position="69"/>
        <end position="90"/>
    </location>
</feature>
<gene>
    <name evidence="3" type="ORF">LPB142_02650</name>
</gene>
<dbReference type="RefSeq" id="WP_068766176.1">
    <property type="nucleotide sequence ID" value="NZ_CP017781.1"/>
</dbReference>
<dbReference type="GO" id="GO:0005886">
    <property type="term" value="C:plasma membrane"/>
    <property type="evidence" value="ECO:0007669"/>
    <property type="project" value="TreeGrafter"/>
</dbReference>
<evidence type="ECO:0000313" key="4">
    <source>
        <dbReference type="Proteomes" id="UP000176562"/>
    </source>
</evidence>
<feature type="transmembrane region" description="Helical" evidence="2">
    <location>
        <begin position="96"/>
        <end position="117"/>
    </location>
</feature>
<dbReference type="InterPro" id="IPR008523">
    <property type="entry name" value="DUF805"/>
</dbReference>
<organism evidence="3 4">
    <name type="scientific">Rhodobacter xanthinilyticus</name>
    <dbReference type="NCBI Taxonomy" id="1850250"/>
    <lineage>
        <taxon>Bacteria</taxon>
        <taxon>Pseudomonadati</taxon>
        <taxon>Pseudomonadota</taxon>
        <taxon>Alphaproteobacteria</taxon>
        <taxon>Rhodobacterales</taxon>
        <taxon>Rhodobacter group</taxon>
        <taxon>Rhodobacter</taxon>
    </lineage>
</organism>
<dbReference type="AlphaFoldDB" id="A0A1D9M960"/>
<name>A0A1D9M960_9RHOB</name>
<keyword evidence="2" id="KW-0472">Membrane</keyword>
<dbReference type="KEGG" id="rhp:LPB142_02650"/>
<dbReference type="Proteomes" id="UP000176562">
    <property type="component" value="Chromosome"/>
</dbReference>
<evidence type="ECO:0000313" key="3">
    <source>
        <dbReference type="EMBL" id="AOZ68348.1"/>
    </source>
</evidence>
<dbReference type="EMBL" id="CP017781">
    <property type="protein sequence ID" value="AOZ68348.1"/>
    <property type="molecule type" value="Genomic_DNA"/>
</dbReference>
<evidence type="ECO:0000256" key="1">
    <source>
        <dbReference type="SAM" id="MobiDB-lite"/>
    </source>
</evidence>
<evidence type="ECO:0008006" key="5">
    <source>
        <dbReference type="Google" id="ProtNLM"/>
    </source>
</evidence>
<evidence type="ECO:0000256" key="2">
    <source>
        <dbReference type="SAM" id="Phobius"/>
    </source>
</evidence>
<dbReference type="STRING" id="1850250.LPB142_02650"/>
<sequence>MDFQTAVRTCLKKYVTFSGRATRSEYWWFVLFGLLGQIVFGVIDNMLFHTGRAMQGPGFFSYSQDGGPLGALFSLAIFLPMLSVGVRRLHDLDKSGWWLLISFLPLVGFLVLLYFFVQPSQPGANRFGGRATPTNPWGPSETPPPGLS</sequence>
<dbReference type="PANTHER" id="PTHR34980">
    <property type="entry name" value="INNER MEMBRANE PROTEIN-RELATED-RELATED"/>
    <property type="match status" value="1"/>
</dbReference>
<keyword evidence="2" id="KW-1133">Transmembrane helix</keyword>
<keyword evidence="2" id="KW-0812">Transmembrane</keyword>
<protein>
    <recommendedName>
        <fullName evidence="5">DUF805 domain-containing protein</fullName>
    </recommendedName>
</protein>